<feature type="binding site" evidence="5">
    <location>
        <position position="38"/>
    </location>
    <ligand>
        <name>NADP(+)</name>
        <dbReference type="ChEBI" id="CHEBI:58349"/>
    </ligand>
</feature>
<feature type="active site" description="Proton acceptor" evidence="5">
    <location>
        <position position="178"/>
    </location>
</feature>
<dbReference type="SUPFAM" id="SSF51735">
    <property type="entry name" value="NAD(P)-binding Rossmann-fold domains"/>
    <property type="match status" value="1"/>
</dbReference>
<dbReference type="InterPro" id="IPR001509">
    <property type="entry name" value="Epimerase_deHydtase"/>
</dbReference>
<feature type="binding site" evidence="5">
    <location>
        <position position="144"/>
    </location>
    <ligand>
        <name>NADP(+)</name>
        <dbReference type="ChEBI" id="CHEBI:58349"/>
    </ligand>
</feature>
<keyword evidence="3 5" id="KW-0413">Isomerase</keyword>
<sequence length="366" mass="40639">MIIVTGGAGFIGSNIIKALNDKGITDILVVDNLKDGTKFVNLVDLNIADYMDKEDFLIQIMAGEELGDIEAIFHEGACSSTTEWDGKYMMDNNYQYSKELLHYCLEREIPFLYASSAATYGGRTSDFIESREYEQPLNVYGYSKFLFDEYVRQILPEANSQIVGFRYFNVYGPREGHKGSMASVAFHLNTQLNNGESPKLFEGSDGFKRDFVYVGDVAAVNLWFWENGVSGIFNLGTGRAESFQAVADAALAWHKKGTLEYIPFPEKLKGRYQAFTQADLTNLRAAGYDKPFKTVTGRRNGVYGLAESRRVRSKHEDTGDRPVLGGRHDDVAKSLSHAQGALSPGDNRRDGTRVVPSAVIAYAGSE</sequence>
<dbReference type="GO" id="GO:0009244">
    <property type="term" value="P:lipopolysaccharide core region biosynthetic process"/>
    <property type="evidence" value="ECO:0007669"/>
    <property type="project" value="UniProtKB-UniPathway"/>
</dbReference>
<dbReference type="NCBIfam" id="NF008360">
    <property type="entry name" value="PRK11150.1"/>
    <property type="match status" value="1"/>
</dbReference>
<feature type="region of interest" description="Disordered" evidence="6">
    <location>
        <begin position="309"/>
        <end position="353"/>
    </location>
</feature>
<evidence type="ECO:0000313" key="9">
    <source>
        <dbReference type="Proteomes" id="UP000351155"/>
    </source>
</evidence>
<evidence type="ECO:0000259" key="7">
    <source>
        <dbReference type="Pfam" id="PF01370"/>
    </source>
</evidence>
<feature type="binding site" evidence="5">
    <location>
        <position position="170"/>
    </location>
    <ligand>
        <name>NADP(+)</name>
        <dbReference type="ChEBI" id="CHEBI:58349"/>
    </ligand>
</feature>
<comment type="catalytic activity">
    <reaction evidence="5">
        <text>ADP-D-glycero-beta-D-manno-heptose = ADP-L-glycero-beta-D-manno-heptose</text>
        <dbReference type="Rhea" id="RHEA:17577"/>
        <dbReference type="ChEBI" id="CHEBI:59967"/>
        <dbReference type="ChEBI" id="CHEBI:61506"/>
        <dbReference type="EC" id="5.1.3.20"/>
    </reaction>
</comment>
<feature type="binding site" evidence="5">
    <location>
        <position position="272"/>
    </location>
    <ligand>
        <name>substrate</name>
    </ligand>
</feature>
<dbReference type="UniPathway" id="UPA00958"/>
<protein>
    <recommendedName>
        <fullName evidence="5">ADP-L-glycero-D-manno-heptose-6-epimerase</fullName>
        <ecNumber evidence="5">5.1.3.20</ecNumber>
    </recommendedName>
    <alternativeName>
        <fullName evidence="5">ADP-L-glycero-beta-D-manno-heptose-6-epimerase</fullName>
        <shortName evidence="5">ADP-glyceromanno-heptose 6-epimerase</shortName>
        <shortName evidence="5">ADP-hep 6-epimerase</shortName>
        <shortName evidence="5">AGME</shortName>
    </alternativeName>
</protein>
<feature type="binding site" evidence="5">
    <location>
        <position position="53"/>
    </location>
    <ligand>
        <name>NADP(+)</name>
        <dbReference type="ChEBI" id="CHEBI:58349"/>
    </ligand>
</feature>
<dbReference type="InterPro" id="IPR036291">
    <property type="entry name" value="NAD(P)-bd_dom_sf"/>
</dbReference>
<keyword evidence="4 5" id="KW-0119">Carbohydrate metabolism</keyword>
<dbReference type="GO" id="GO:0050661">
    <property type="term" value="F:NADP binding"/>
    <property type="evidence" value="ECO:0007669"/>
    <property type="project" value="InterPro"/>
</dbReference>
<feature type="binding site" evidence="5">
    <location>
        <position position="180"/>
    </location>
    <ligand>
        <name>substrate</name>
    </ligand>
</feature>
<feature type="binding site" evidence="5">
    <location>
        <begin position="201"/>
        <end position="204"/>
    </location>
    <ligand>
        <name>substrate</name>
    </ligand>
</feature>
<dbReference type="UniPathway" id="UPA00356">
    <property type="reaction ID" value="UER00440"/>
</dbReference>
<evidence type="ECO:0000256" key="1">
    <source>
        <dbReference type="ARBA" id="ARBA00004713"/>
    </source>
</evidence>
<name>A0A484ZGI5_9ENTR</name>
<comment type="pathway">
    <text evidence="5">Nucleotide-sugar biosynthesis; ADP-L-glycero-beta-D-manno-heptose biosynthesis; ADP-L-glycero-beta-D-manno-heptose from D-glycero-beta-D-manno-heptose 7-phosphate: step 4/4.</text>
</comment>
<accession>A0A484ZGI5</accession>
<feature type="domain" description="NAD-dependent epimerase/dehydratase" evidence="7">
    <location>
        <begin position="2"/>
        <end position="236"/>
    </location>
</feature>
<dbReference type="Pfam" id="PF01370">
    <property type="entry name" value="Epimerase"/>
    <property type="match status" value="1"/>
</dbReference>
<evidence type="ECO:0000313" key="8">
    <source>
        <dbReference type="EMBL" id="VFS44969.1"/>
    </source>
</evidence>
<gene>
    <name evidence="5 8" type="primary">hldD</name>
    <name evidence="8" type="ORF">NCTC12126_06285</name>
</gene>
<evidence type="ECO:0000256" key="6">
    <source>
        <dbReference type="SAM" id="MobiDB-lite"/>
    </source>
</evidence>
<dbReference type="PANTHER" id="PTHR43103">
    <property type="entry name" value="NUCLEOSIDE-DIPHOSPHATE-SUGAR EPIMERASE"/>
    <property type="match status" value="1"/>
</dbReference>
<comment type="pathway">
    <text evidence="1">Bacterial outer membrane biogenesis; LPS core biosynthesis.</text>
</comment>
<feature type="binding site" evidence="5">
    <location>
        <position position="169"/>
    </location>
    <ligand>
        <name>substrate</name>
    </ligand>
</feature>
<feature type="compositionally biased region" description="Basic and acidic residues" evidence="6">
    <location>
        <begin position="309"/>
        <end position="332"/>
    </location>
</feature>
<feature type="binding site" evidence="5">
    <location>
        <begin position="31"/>
        <end position="32"/>
    </location>
    <ligand>
        <name>NADP(+)</name>
        <dbReference type="ChEBI" id="CHEBI:58349"/>
    </ligand>
</feature>
<dbReference type="HAMAP" id="MF_01601">
    <property type="entry name" value="Heptose_epimerase"/>
    <property type="match status" value="1"/>
</dbReference>
<keyword evidence="2 5" id="KW-0521">NADP</keyword>
<comment type="function">
    <text evidence="5">Catalyzes the interconversion between ADP-D-glycero-beta-D-manno-heptose and ADP-L-glycero-beta-D-manno-heptose via an epimerization at carbon 6 of the heptose.</text>
</comment>
<evidence type="ECO:0000256" key="3">
    <source>
        <dbReference type="ARBA" id="ARBA00023235"/>
    </source>
</evidence>
<comment type="similarity">
    <text evidence="5">Belongs to the NAD(P)-dependent epimerase/dehydratase family. HldD subfamily.</text>
</comment>
<proteinExistence type="inferred from homology"/>
<evidence type="ECO:0000256" key="5">
    <source>
        <dbReference type="HAMAP-Rule" id="MF_01601"/>
    </source>
</evidence>
<feature type="binding site" evidence="5">
    <location>
        <begin position="75"/>
        <end position="79"/>
    </location>
    <ligand>
        <name>NADP(+)</name>
        <dbReference type="ChEBI" id="CHEBI:58349"/>
    </ligand>
</feature>
<feature type="binding site" evidence="5">
    <location>
        <begin position="10"/>
        <end position="11"/>
    </location>
    <ligand>
        <name>NADP(+)</name>
        <dbReference type="ChEBI" id="CHEBI:58349"/>
    </ligand>
</feature>
<feature type="binding site" evidence="5">
    <location>
        <position position="92"/>
    </location>
    <ligand>
        <name>NADP(+)</name>
        <dbReference type="ChEBI" id="CHEBI:58349"/>
    </ligand>
</feature>
<dbReference type="Gene3D" id="3.90.25.10">
    <property type="entry name" value="UDP-galactose 4-epimerase, domain 1"/>
    <property type="match status" value="1"/>
</dbReference>
<dbReference type="InterPro" id="IPR011912">
    <property type="entry name" value="Heptose_epim"/>
</dbReference>
<dbReference type="GO" id="GO:0097171">
    <property type="term" value="P:ADP-L-glycero-beta-D-manno-heptose biosynthetic process"/>
    <property type="evidence" value="ECO:0007669"/>
    <property type="project" value="UniProtKB-UniPathway"/>
</dbReference>
<feature type="binding site" evidence="5">
    <location>
        <position position="209"/>
    </location>
    <ligand>
        <name>substrate</name>
    </ligand>
</feature>
<dbReference type="GO" id="GO:0008712">
    <property type="term" value="F:ADP-glyceromanno-heptose 6-epimerase activity"/>
    <property type="evidence" value="ECO:0007669"/>
    <property type="project" value="UniProtKB-UniRule"/>
</dbReference>
<evidence type="ECO:0000256" key="2">
    <source>
        <dbReference type="ARBA" id="ARBA00022857"/>
    </source>
</evidence>
<dbReference type="PANTHER" id="PTHR43103:SF3">
    <property type="entry name" value="ADP-L-GLYCERO-D-MANNO-HEPTOSE-6-EPIMERASE"/>
    <property type="match status" value="1"/>
</dbReference>
<dbReference type="AlphaFoldDB" id="A0A484ZGI5"/>
<reference evidence="8 9" key="1">
    <citation type="submission" date="2019-03" db="EMBL/GenBank/DDBJ databases">
        <authorList>
            <consortium name="Pathogen Informatics"/>
        </authorList>
    </citation>
    <scope>NUCLEOTIDE SEQUENCE [LARGE SCALE GENOMIC DNA]</scope>
    <source>
        <strain evidence="8 9">NCTC12126</strain>
    </source>
</reference>
<organism evidence="8 9">
    <name type="scientific">Enterobacter cancerogenus</name>
    <dbReference type="NCBI Taxonomy" id="69218"/>
    <lineage>
        <taxon>Bacteria</taxon>
        <taxon>Pseudomonadati</taxon>
        <taxon>Pseudomonadota</taxon>
        <taxon>Gammaproteobacteria</taxon>
        <taxon>Enterobacterales</taxon>
        <taxon>Enterobacteriaceae</taxon>
        <taxon>Enterobacter</taxon>
        <taxon>Enterobacter cloacae complex</taxon>
    </lineage>
</organism>
<dbReference type="EMBL" id="CAADIW010000084">
    <property type="protein sequence ID" value="VFS44969.1"/>
    <property type="molecule type" value="Genomic_DNA"/>
</dbReference>
<comment type="subunit">
    <text evidence="5">Homopentamer.</text>
</comment>
<dbReference type="CDD" id="cd05248">
    <property type="entry name" value="ADP_GME_SDR_e"/>
    <property type="match status" value="1"/>
</dbReference>
<feature type="active site" description="Proton acceptor" evidence="5">
    <location>
        <position position="140"/>
    </location>
</feature>
<dbReference type="NCBIfam" id="TIGR02197">
    <property type="entry name" value="heptose_epim"/>
    <property type="match status" value="1"/>
</dbReference>
<evidence type="ECO:0000256" key="4">
    <source>
        <dbReference type="ARBA" id="ARBA00023277"/>
    </source>
</evidence>
<dbReference type="EC" id="5.1.3.20" evidence="5"/>
<dbReference type="Gene3D" id="3.40.50.720">
    <property type="entry name" value="NAD(P)-binding Rossmann-like Domain"/>
    <property type="match status" value="1"/>
</dbReference>
<feature type="binding site" evidence="5">
    <location>
        <position position="187"/>
    </location>
    <ligand>
        <name>substrate</name>
    </ligand>
</feature>
<feature type="binding site" evidence="5">
    <location>
        <position position="178"/>
    </location>
    <ligand>
        <name>NADP(+)</name>
        <dbReference type="ChEBI" id="CHEBI:58349"/>
    </ligand>
</feature>
<dbReference type="Proteomes" id="UP000351155">
    <property type="component" value="Unassembled WGS sequence"/>
</dbReference>
<comment type="domain">
    <text evidence="5">Contains a large N-terminal NADP-binding domain, and a smaller C-terminal substrate-binding domain.</text>
</comment>
<comment type="cofactor">
    <cofactor evidence="5">
        <name>NADP(+)</name>
        <dbReference type="ChEBI" id="CHEBI:58349"/>
    </cofactor>
    <text evidence="5">Binds 1 NADP(+) per subunit.</text>
</comment>